<protein>
    <submittedName>
        <fullName evidence="1">SRPBCC domain-containing protein</fullName>
    </submittedName>
</protein>
<dbReference type="InterPro" id="IPR023393">
    <property type="entry name" value="START-like_dom_sf"/>
</dbReference>
<proteinExistence type="predicted"/>
<dbReference type="Gene3D" id="3.30.530.20">
    <property type="match status" value="1"/>
</dbReference>
<organism evidence="1 2">
    <name type="scientific">Winslowiella arboricola</name>
    <dbReference type="NCBI Taxonomy" id="2978220"/>
    <lineage>
        <taxon>Bacteria</taxon>
        <taxon>Pseudomonadati</taxon>
        <taxon>Pseudomonadota</taxon>
        <taxon>Gammaproteobacteria</taxon>
        <taxon>Enterobacterales</taxon>
        <taxon>Erwiniaceae</taxon>
        <taxon>Winslowiella</taxon>
    </lineage>
</organism>
<accession>A0A9J6PUK9</accession>
<dbReference type="SUPFAM" id="SSF55961">
    <property type="entry name" value="Bet v1-like"/>
    <property type="match status" value="1"/>
</dbReference>
<reference evidence="1" key="1">
    <citation type="submission" date="2022-09" db="EMBL/GenBank/DDBJ databases">
        <title>Winslowiella arboricola sp. nov., isolated from bleeding cankers on broadleaf hosts.</title>
        <authorList>
            <person name="Brady C."/>
            <person name="Kaur S."/>
            <person name="Crampton B."/>
            <person name="Maddock D."/>
            <person name="Arnold D."/>
            <person name="Denman S."/>
        </authorList>
    </citation>
    <scope>NUCLEOTIDE SEQUENCE</scope>
    <source>
        <strain evidence="1">BAC 15a-03b</strain>
    </source>
</reference>
<evidence type="ECO:0000313" key="1">
    <source>
        <dbReference type="EMBL" id="MCU5779216.1"/>
    </source>
</evidence>
<sequence length="172" mass="18965">MTMHAIFWPEAYLPGLTDNFASNEIIISGLSAADVWPLLNNTSAWPGYYSNAADIVFYDAPGPLLSSGARFRFTTFGFLVEAEVTEYQPPVAGQPARIAWHGWVEGDAGSRLDVHHAWLFEDLDGGRVRILTQETQNGAPARELARSKPNPMINAHQEWIEGLAAAAREAKR</sequence>
<evidence type="ECO:0000313" key="2">
    <source>
        <dbReference type="Proteomes" id="UP001064262"/>
    </source>
</evidence>
<dbReference type="AlphaFoldDB" id="A0A9J6PUK9"/>
<gene>
    <name evidence="1" type="ORF">N5923_17170</name>
</gene>
<dbReference type="Proteomes" id="UP001064262">
    <property type="component" value="Unassembled WGS sequence"/>
</dbReference>
<keyword evidence="2" id="KW-1185">Reference proteome</keyword>
<dbReference type="CDD" id="cd07822">
    <property type="entry name" value="SRPBCC_4"/>
    <property type="match status" value="1"/>
</dbReference>
<comment type="caution">
    <text evidence="1">The sequence shown here is derived from an EMBL/GenBank/DDBJ whole genome shotgun (WGS) entry which is preliminary data.</text>
</comment>
<name>A0A9J6PUK9_9GAMM</name>
<dbReference type="EMBL" id="JAODIM010000042">
    <property type="protein sequence ID" value="MCU5779216.1"/>
    <property type="molecule type" value="Genomic_DNA"/>
</dbReference>